<dbReference type="WBParaSite" id="ACAC_0000394801-mRNA-1">
    <property type="protein sequence ID" value="ACAC_0000394801-mRNA-1"/>
    <property type="gene ID" value="ACAC_0000394801"/>
</dbReference>
<accession>A0A0K0D1K3</accession>
<name>A0A0K0D1K3_ANGCA</name>
<evidence type="ECO:0000313" key="1">
    <source>
        <dbReference type="Proteomes" id="UP000035642"/>
    </source>
</evidence>
<dbReference type="AlphaFoldDB" id="A0A0K0D1K3"/>
<sequence>LVKLANIQLSLVLFLEANRYDQRIPLFTWWNSILQFVGTRCILVYNTSNNVRMRLSLKLIVLESCDKLFMQGNPSVARSVTCVHPFDANPQRRIRKARSIRTSTAMLCFRSDWPLYMR</sequence>
<dbReference type="Proteomes" id="UP000035642">
    <property type="component" value="Unassembled WGS sequence"/>
</dbReference>
<proteinExistence type="predicted"/>
<evidence type="ECO:0000313" key="2">
    <source>
        <dbReference type="WBParaSite" id="ACAC_0000394801-mRNA-1"/>
    </source>
</evidence>
<organism evidence="1 2">
    <name type="scientific">Angiostrongylus cantonensis</name>
    <name type="common">Rat lungworm</name>
    <dbReference type="NCBI Taxonomy" id="6313"/>
    <lineage>
        <taxon>Eukaryota</taxon>
        <taxon>Metazoa</taxon>
        <taxon>Ecdysozoa</taxon>
        <taxon>Nematoda</taxon>
        <taxon>Chromadorea</taxon>
        <taxon>Rhabditida</taxon>
        <taxon>Rhabditina</taxon>
        <taxon>Rhabditomorpha</taxon>
        <taxon>Strongyloidea</taxon>
        <taxon>Metastrongylidae</taxon>
        <taxon>Angiostrongylus</taxon>
    </lineage>
</organism>
<reference evidence="2" key="2">
    <citation type="submission" date="2017-02" db="UniProtKB">
        <authorList>
            <consortium name="WormBaseParasite"/>
        </authorList>
    </citation>
    <scope>IDENTIFICATION</scope>
</reference>
<reference evidence="1" key="1">
    <citation type="submission" date="2012-09" db="EMBL/GenBank/DDBJ databases">
        <authorList>
            <person name="Martin A.A."/>
        </authorList>
    </citation>
    <scope>NUCLEOTIDE SEQUENCE</scope>
</reference>
<protein>
    <submittedName>
        <fullName evidence="2">Secreted protein</fullName>
    </submittedName>
</protein>
<keyword evidence="1" id="KW-1185">Reference proteome</keyword>